<protein>
    <submittedName>
        <fullName evidence="2">DUF2529 family protein</fullName>
    </submittedName>
</protein>
<dbReference type="InterPro" id="IPR019676">
    <property type="entry name" value="DUF2529"/>
</dbReference>
<dbReference type="Proteomes" id="UP001597519">
    <property type="component" value="Unassembled WGS sequence"/>
</dbReference>
<organism evidence="2 3">
    <name type="scientific">Corticicoccus populi</name>
    <dbReference type="NCBI Taxonomy" id="1812821"/>
    <lineage>
        <taxon>Bacteria</taxon>
        <taxon>Bacillati</taxon>
        <taxon>Bacillota</taxon>
        <taxon>Bacilli</taxon>
        <taxon>Bacillales</taxon>
        <taxon>Staphylococcaceae</taxon>
        <taxon>Corticicoccus</taxon>
    </lineage>
</organism>
<dbReference type="EMBL" id="JBHUOQ010000003">
    <property type="protein sequence ID" value="MFD2830660.1"/>
    <property type="molecule type" value="Genomic_DNA"/>
</dbReference>
<feature type="domain" description="DUF2529" evidence="1">
    <location>
        <begin position="1"/>
        <end position="166"/>
    </location>
</feature>
<evidence type="ECO:0000259" key="1">
    <source>
        <dbReference type="Pfam" id="PF10740"/>
    </source>
</evidence>
<dbReference type="RefSeq" id="WP_377773902.1">
    <property type="nucleotide sequence ID" value="NZ_JBHUOQ010000003.1"/>
</dbReference>
<sequence length="171" mass="19631">MDKILRTQLGHIYNHIDAQAEELEIAARLLSQAVDSEGNILLKTFHDFTLIEDLLLQGSLSLPDISRFSTIEDIDTPDRVLVVGSVIDPEVKSFVTELQDKGSEFVLIATFNKKESDFIDSINHYIDLNSPRPLVPTPNFDKIINPYINVFLYAYYHLYTFIDEMTNEDYE</sequence>
<evidence type="ECO:0000313" key="3">
    <source>
        <dbReference type="Proteomes" id="UP001597519"/>
    </source>
</evidence>
<evidence type="ECO:0000313" key="2">
    <source>
        <dbReference type="EMBL" id="MFD2830660.1"/>
    </source>
</evidence>
<accession>A0ABW5WV42</accession>
<gene>
    <name evidence="2" type="ORF">ACFSX4_09310</name>
</gene>
<dbReference type="Gene3D" id="3.40.50.10490">
    <property type="entry name" value="Glucose-6-phosphate isomerase like protein, domain 1"/>
    <property type="match status" value="1"/>
</dbReference>
<comment type="caution">
    <text evidence="2">The sequence shown here is derived from an EMBL/GenBank/DDBJ whole genome shotgun (WGS) entry which is preliminary data.</text>
</comment>
<name>A0ABW5WV42_9STAP</name>
<keyword evidence="3" id="KW-1185">Reference proteome</keyword>
<proteinExistence type="predicted"/>
<reference evidence="3" key="1">
    <citation type="journal article" date="2019" name="Int. J. Syst. Evol. Microbiol.">
        <title>The Global Catalogue of Microorganisms (GCM) 10K type strain sequencing project: providing services to taxonomists for standard genome sequencing and annotation.</title>
        <authorList>
            <consortium name="The Broad Institute Genomics Platform"/>
            <consortium name="The Broad Institute Genome Sequencing Center for Infectious Disease"/>
            <person name="Wu L."/>
            <person name="Ma J."/>
        </authorList>
    </citation>
    <scope>NUCLEOTIDE SEQUENCE [LARGE SCALE GENOMIC DNA]</scope>
    <source>
        <strain evidence="3">KCTC 33575</strain>
    </source>
</reference>
<dbReference type="Pfam" id="PF10740">
    <property type="entry name" value="DUF2529"/>
    <property type="match status" value="1"/>
</dbReference>